<dbReference type="GO" id="GO:0003677">
    <property type="term" value="F:DNA binding"/>
    <property type="evidence" value="ECO:0007669"/>
    <property type="project" value="UniProtKB-UniRule"/>
</dbReference>
<dbReference type="InterPro" id="IPR001001">
    <property type="entry name" value="DNA_polIII_beta"/>
</dbReference>
<dbReference type="STRING" id="1194090.SAMN05443144_10341"/>
<keyword evidence="7 10" id="KW-0235">DNA replication</keyword>
<feature type="domain" description="DNA polymerase III beta sliding clamp C-terminal" evidence="13">
    <location>
        <begin position="243"/>
        <end position="361"/>
    </location>
</feature>
<dbReference type="SMART" id="SM00480">
    <property type="entry name" value="POL3Bc"/>
    <property type="match status" value="1"/>
</dbReference>
<keyword evidence="5 10" id="KW-0808">Transferase</keyword>
<dbReference type="GO" id="GO:0008408">
    <property type="term" value="F:3'-5' exonuclease activity"/>
    <property type="evidence" value="ECO:0007669"/>
    <property type="project" value="InterPro"/>
</dbReference>
<dbReference type="Pfam" id="PF02767">
    <property type="entry name" value="DNA_pol3_beta_2"/>
    <property type="match status" value="1"/>
</dbReference>
<dbReference type="OrthoDB" id="8421503at2"/>
<dbReference type="NCBIfam" id="TIGR00663">
    <property type="entry name" value="dnan"/>
    <property type="match status" value="1"/>
</dbReference>
<keyword evidence="4 10" id="KW-0963">Cytoplasm</keyword>
<keyword evidence="8 10" id="KW-0239">DNA-directed DNA polymerase</keyword>
<name>A0A1M4VUU5_9BACT</name>
<protein>
    <recommendedName>
        <fullName evidence="3 10">Beta sliding clamp</fullName>
    </recommendedName>
</protein>
<keyword evidence="15" id="KW-1185">Reference proteome</keyword>
<accession>A0A1M4VUU5</accession>
<comment type="subunit">
    <text evidence="10">Forms a ring-shaped head-to-tail homodimer around DNA.</text>
</comment>
<evidence type="ECO:0000256" key="8">
    <source>
        <dbReference type="ARBA" id="ARBA00022932"/>
    </source>
</evidence>
<dbReference type="InterPro" id="IPR046938">
    <property type="entry name" value="DNA_clamp_sf"/>
</dbReference>
<reference evidence="14 15" key="1">
    <citation type="submission" date="2016-11" db="EMBL/GenBank/DDBJ databases">
        <authorList>
            <person name="Jaros S."/>
            <person name="Januszkiewicz K."/>
            <person name="Wedrychowicz H."/>
        </authorList>
    </citation>
    <scope>NUCLEOTIDE SEQUENCE [LARGE SCALE GENOMIC DNA]</scope>
    <source>
        <strain evidence="14 15">DSM 21986</strain>
    </source>
</reference>
<dbReference type="Gene3D" id="3.10.150.10">
    <property type="entry name" value="DNA Polymerase III, subunit A, domain 2"/>
    <property type="match status" value="1"/>
</dbReference>
<dbReference type="InterPro" id="IPR022637">
    <property type="entry name" value="DNA_polIII_beta_cen"/>
</dbReference>
<dbReference type="InterPro" id="IPR022634">
    <property type="entry name" value="DNA_polIII_beta_N"/>
</dbReference>
<keyword evidence="9" id="KW-0238">DNA-binding</keyword>
<evidence type="ECO:0000313" key="15">
    <source>
        <dbReference type="Proteomes" id="UP000184041"/>
    </source>
</evidence>
<evidence type="ECO:0000256" key="9">
    <source>
        <dbReference type="ARBA" id="ARBA00023125"/>
    </source>
</evidence>
<dbReference type="InterPro" id="IPR022635">
    <property type="entry name" value="DNA_polIII_beta_C"/>
</dbReference>
<proteinExistence type="inferred from homology"/>
<gene>
    <name evidence="14" type="ORF">SAMN05443144_10341</name>
</gene>
<dbReference type="PANTHER" id="PTHR30478:SF0">
    <property type="entry name" value="BETA SLIDING CLAMP"/>
    <property type="match status" value="1"/>
</dbReference>
<evidence type="ECO:0000256" key="5">
    <source>
        <dbReference type="ARBA" id="ARBA00022679"/>
    </source>
</evidence>
<evidence type="ECO:0000256" key="1">
    <source>
        <dbReference type="ARBA" id="ARBA00004496"/>
    </source>
</evidence>
<sequence length="372" mass="41911">MRFNLSSSKLVNALSAVSGAVPNKATLPILETILFTSEDGQLRLTATDLEISIIEYMDADIEEGGAVAIPARRLTETLRQLPDIPVAFEVDEKFNVKFRTDKGTYKLVGEDPDEFPEVPNLDEGHLLETTKDDILKAINKTLFAVSNDDLRPAMMGVFFDIGPEESKFVATDGHRLVRYIKQDLTSEQEINFIVPEKALSLVQKALHGEECLLTITEDHARFKSGNTIVITRLINEQYPNYDSVIPRENDKTLIINKEQMLATVKRVAIFSSSTTRQIRLQLQPDKLTIRAEDIDMSSEAKETISCDYDNEEEMEIGFNAKYLADVLGNVDDEEVYFEFSTPNRAGIVKPSEEDENEQMLMLVMPVMLNTYA</sequence>
<dbReference type="GO" id="GO:0006271">
    <property type="term" value="P:DNA strand elongation involved in DNA replication"/>
    <property type="evidence" value="ECO:0007669"/>
    <property type="project" value="TreeGrafter"/>
</dbReference>
<comment type="similarity">
    <text evidence="2 10">Belongs to the beta sliding clamp family.</text>
</comment>
<feature type="domain" description="DNA polymerase III beta sliding clamp central" evidence="12">
    <location>
        <begin position="132"/>
        <end position="240"/>
    </location>
</feature>
<feature type="domain" description="DNA polymerase III beta sliding clamp N-terminal" evidence="11">
    <location>
        <begin position="1"/>
        <end position="119"/>
    </location>
</feature>
<evidence type="ECO:0000313" key="14">
    <source>
        <dbReference type="EMBL" id="SHE72625.1"/>
    </source>
</evidence>
<comment type="function">
    <text evidence="10">Confers DNA tethering and processivity to DNA polymerases and other proteins. Acts as a clamp, forming a ring around DNA (a reaction catalyzed by the clamp-loading complex) which diffuses in an ATP-independent manner freely and bidirectionally along dsDNA. Initially characterized for its ability to contact the catalytic subunit of DNA polymerase III (Pol III), a complex, multichain enzyme responsible for most of the replicative synthesis in bacteria; Pol III exhibits 3'-5' exonuclease proofreading activity. The beta chain is required for initiation of replication as well as for processivity of DNA replication.</text>
</comment>
<evidence type="ECO:0000256" key="2">
    <source>
        <dbReference type="ARBA" id="ARBA00010752"/>
    </source>
</evidence>
<evidence type="ECO:0000256" key="4">
    <source>
        <dbReference type="ARBA" id="ARBA00022490"/>
    </source>
</evidence>
<dbReference type="Proteomes" id="UP000184041">
    <property type="component" value="Unassembled WGS sequence"/>
</dbReference>
<dbReference type="Pfam" id="PF00712">
    <property type="entry name" value="DNA_pol3_beta"/>
    <property type="match status" value="1"/>
</dbReference>
<dbReference type="Gene3D" id="3.70.10.10">
    <property type="match status" value="1"/>
</dbReference>
<dbReference type="CDD" id="cd00140">
    <property type="entry name" value="beta_clamp"/>
    <property type="match status" value="1"/>
</dbReference>
<organism evidence="14 15">
    <name type="scientific">Fodinibius roseus</name>
    <dbReference type="NCBI Taxonomy" id="1194090"/>
    <lineage>
        <taxon>Bacteria</taxon>
        <taxon>Pseudomonadati</taxon>
        <taxon>Balneolota</taxon>
        <taxon>Balneolia</taxon>
        <taxon>Balneolales</taxon>
        <taxon>Balneolaceae</taxon>
        <taxon>Fodinibius</taxon>
    </lineage>
</organism>
<dbReference type="GO" id="GO:0009360">
    <property type="term" value="C:DNA polymerase III complex"/>
    <property type="evidence" value="ECO:0007669"/>
    <property type="project" value="InterPro"/>
</dbReference>
<keyword evidence="6 10" id="KW-0548">Nucleotidyltransferase</keyword>
<evidence type="ECO:0000256" key="10">
    <source>
        <dbReference type="PIRNR" id="PIRNR000804"/>
    </source>
</evidence>
<dbReference type="RefSeq" id="WP_073059453.1">
    <property type="nucleotide sequence ID" value="NZ_FQUS01000003.1"/>
</dbReference>
<dbReference type="PANTHER" id="PTHR30478">
    <property type="entry name" value="DNA POLYMERASE III SUBUNIT BETA"/>
    <property type="match status" value="1"/>
</dbReference>
<evidence type="ECO:0000259" key="13">
    <source>
        <dbReference type="Pfam" id="PF02768"/>
    </source>
</evidence>
<dbReference type="GO" id="GO:0005737">
    <property type="term" value="C:cytoplasm"/>
    <property type="evidence" value="ECO:0007669"/>
    <property type="project" value="UniProtKB-SubCell"/>
</dbReference>
<dbReference type="Pfam" id="PF02768">
    <property type="entry name" value="DNA_pol3_beta_3"/>
    <property type="match status" value="1"/>
</dbReference>
<dbReference type="AlphaFoldDB" id="A0A1M4VUU5"/>
<dbReference type="GO" id="GO:0003887">
    <property type="term" value="F:DNA-directed DNA polymerase activity"/>
    <property type="evidence" value="ECO:0007669"/>
    <property type="project" value="UniProtKB-UniRule"/>
</dbReference>
<evidence type="ECO:0000259" key="12">
    <source>
        <dbReference type="Pfam" id="PF02767"/>
    </source>
</evidence>
<comment type="subcellular location">
    <subcellularLocation>
        <location evidence="1 10">Cytoplasm</location>
    </subcellularLocation>
</comment>
<evidence type="ECO:0000256" key="3">
    <source>
        <dbReference type="ARBA" id="ARBA00021035"/>
    </source>
</evidence>
<dbReference type="PIRSF" id="PIRSF000804">
    <property type="entry name" value="DNA_pol_III_b"/>
    <property type="match status" value="1"/>
</dbReference>
<dbReference type="EMBL" id="FQUS01000003">
    <property type="protein sequence ID" value="SHE72625.1"/>
    <property type="molecule type" value="Genomic_DNA"/>
</dbReference>
<dbReference type="SUPFAM" id="SSF55979">
    <property type="entry name" value="DNA clamp"/>
    <property type="match status" value="3"/>
</dbReference>
<evidence type="ECO:0000256" key="7">
    <source>
        <dbReference type="ARBA" id="ARBA00022705"/>
    </source>
</evidence>
<evidence type="ECO:0000256" key="6">
    <source>
        <dbReference type="ARBA" id="ARBA00022695"/>
    </source>
</evidence>
<evidence type="ECO:0000259" key="11">
    <source>
        <dbReference type="Pfam" id="PF00712"/>
    </source>
</evidence>